<evidence type="ECO:0000313" key="3">
    <source>
        <dbReference type="WBParaSite" id="nOo.2.0.1.t02008-RA"/>
    </source>
</evidence>
<dbReference type="WBParaSite" id="nOo.2.0.1.t02008-RA">
    <property type="protein sequence ID" value="nOo.2.0.1.t02008-RA"/>
    <property type="gene ID" value="nOo.2.0.1.g02008"/>
</dbReference>
<evidence type="ECO:0000313" key="2">
    <source>
        <dbReference type="Proteomes" id="UP000271087"/>
    </source>
</evidence>
<protein>
    <submittedName>
        <fullName evidence="3">ALMS_motif domain-containing protein</fullName>
    </submittedName>
</protein>
<reference evidence="1 2" key="2">
    <citation type="submission" date="2018-08" db="EMBL/GenBank/DDBJ databases">
        <authorList>
            <person name="Laetsch R D."/>
            <person name="Stevens L."/>
            <person name="Kumar S."/>
            <person name="Blaxter L. M."/>
        </authorList>
    </citation>
    <scope>NUCLEOTIDE SEQUENCE [LARGE SCALE GENOMIC DNA]</scope>
</reference>
<accession>A0A182E213</accession>
<dbReference type="EMBL" id="UYRW01000285">
    <property type="protein sequence ID" value="VDK65370.1"/>
    <property type="molecule type" value="Genomic_DNA"/>
</dbReference>
<evidence type="ECO:0000313" key="1">
    <source>
        <dbReference type="EMBL" id="VDK65370.1"/>
    </source>
</evidence>
<proteinExistence type="predicted"/>
<dbReference type="OrthoDB" id="5835249at2759"/>
<dbReference type="Proteomes" id="UP000271087">
    <property type="component" value="Unassembled WGS sequence"/>
</dbReference>
<reference evidence="3" key="1">
    <citation type="submission" date="2016-06" db="UniProtKB">
        <authorList>
            <consortium name="WormBaseParasite"/>
        </authorList>
    </citation>
    <scope>IDENTIFICATION</scope>
</reference>
<name>A0A182E213_ONCOC</name>
<organism evidence="3">
    <name type="scientific">Onchocerca ochengi</name>
    <name type="common">Filarial nematode worm</name>
    <dbReference type="NCBI Taxonomy" id="42157"/>
    <lineage>
        <taxon>Eukaryota</taxon>
        <taxon>Metazoa</taxon>
        <taxon>Ecdysozoa</taxon>
        <taxon>Nematoda</taxon>
        <taxon>Chromadorea</taxon>
        <taxon>Rhabditida</taxon>
        <taxon>Spirurina</taxon>
        <taxon>Spiruromorpha</taxon>
        <taxon>Filarioidea</taxon>
        <taxon>Onchocercidae</taxon>
        <taxon>Onchocerca</taxon>
    </lineage>
</organism>
<keyword evidence="2" id="KW-1185">Reference proteome</keyword>
<sequence length="322" mass="37762">MFTEETDLIRHLVADNRKLQQLYLAERQKALTERKRRIVAEARLAAFLGKKIIERRWRNSSHCSYLDYDLSIVHKAQKNLLEGGRNVNSTDSWHEDQTALLFTNNTSKYRKNNSTSESNTEYTASSARNMQDVNISKTNLLHSVRSSKHSIDPLNSKTNSAQFSSTVKLPQSNFEKSESTALSKFWLFIDRNGETKSTPPQLNQIQQKRKEAFIRRSIERQILIQEASARRKELAAAKRKIAKQLLAGHKVNRNAVQMLSLMDREIHAFPPQAMKHETIRRICKTREFRKKEMRQRKEYDVHINRLLAYCYSQVPYKLYQRH</sequence>
<dbReference type="AlphaFoldDB" id="A0A182E213"/>
<gene>
    <name evidence="1" type="ORF">NOO_LOCUS2008</name>
</gene>